<dbReference type="InterPro" id="IPR043502">
    <property type="entry name" value="DNA/RNA_pol_sf"/>
</dbReference>
<dbReference type="Proteomes" id="UP001186944">
    <property type="component" value="Unassembled WGS sequence"/>
</dbReference>
<dbReference type="AlphaFoldDB" id="A0AA89CAS8"/>
<gene>
    <name evidence="1" type="ORF">FSP39_011114</name>
</gene>
<proteinExistence type="predicted"/>
<organism evidence="1 2">
    <name type="scientific">Pinctada imbricata</name>
    <name type="common">Atlantic pearl-oyster</name>
    <name type="synonym">Pinctada martensii</name>
    <dbReference type="NCBI Taxonomy" id="66713"/>
    <lineage>
        <taxon>Eukaryota</taxon>
        <taxon>Metazoa</taxon>
        <taxon>Spiralia</taxon>
        <taxon>Lophotrochozoa</taxon>
        <taxon>Mollusca</taxon>
        <taxon>Bivalvia</taxon>
        <taxon>Autobranchia</taxon>
        <taxon>Pteriomorphia</taxon>
        <taxon>Pterioida</taxon>
        <taxon>Pterioidea</taxon>
        <taxon>Pteriidae</taxon>
        <taxon>Pinctada</taxon>
    </lineage>
</organism>
<protein>
    <submittedName>
        <fullName evidence="1">Uncharacterized protein</fullName>
    </submittedName>
</protein>
<name>A0AA89CAS8_PINIB</name>
<dbReference type="EMBL" id="VSWD01000002">
    <property type="protein sequence ID" value="KAK3107284.1"/>
    <property type="molecule type" value="Genomic_DNA"/>
</dbReference>
<accession>A0AA89CAS8</accession>
<dbReference type="SUPFAM" id="SSF56672">
    <property type="entry name" value="DNA/RNA polymerases"/>
    <property type="match status" value="1"/>
</dbReference>
<reference evidence="1" key="1">
    <citation type="submission" date="2019-08" db="EMBL/GenBank/DDBJ databases">
        <title>The improved chromosome-level genome for the pearl oyster Pinctada fucata martensii using PacBio sequencing and Hi-C.</title>
        <authorList>
            <person name="Zheng Z."/>
        </authorList>
    </citation>
    <scope>NUCLEOTIDE SEQUENCE</scope>
    <source>
        <strain evidence="1">ZZ-2019</strain>
        <tissue evidence="1">Adductor muscle</tissue>
    </source>
</reference>
<evidence type="ECO:0000313" key="2">
    <source>
        <dbReference type="Proteomes" id="UP001186944"/>
    </source>
</evidence>
<comment type="caution">
    <text evidence="1">The sequence shown here is derived from an EMBL/GenBank/DDBJ whole genome shotgun (WGS) entry which is preliminary data.</text>
</comment>
<keyword evidence="2" id="KW-1185">Reference proteome</keyword>
<evidence type="ECO:0000313" key="1">
    <source>
        <dbReference type="EMBL" id="KAK3107284.1"/>
    </source>
</evidence>
<sequence length="284" mass="32094">MHEYLDDPLADNNEDAVKLRYAVGRAARKRSFRTRPYDNRRRGGSFSANDFFRGFSNTFTTPRVPQSQSIIKGGSLIRGLESWQDSSSPETVVATTAGRQATSCVTAHSLRPNPSPYCPVPLQLPQISSSEVEYDFDHDEDSFDYEKSQKNVSVKSKLRQNVEFWQNELKANNSILSTIKFGYVIPFAQFPPAVILKNNRSSLNYPDFVCTAINELLSAGCINEVSVPYVVNPLTVSVNSSGKKRLVLDLRHVYRFVQKQKIKFEGIKEALTYAKKGLFMIKFD</sequence>